<evidence type="ECO:0000256" key="1">
    <source>
        <dbReference type="SAM" id="SignalP"/>
    </source>
</evidence>
<accession>A0A9X3J325</accession>
<keyword evidence="3" id="KW-1185">Reference proteome</keyword>
<feature type="signal peptide" evidence="1">
    <location>
        <begin position="1"/>
        <end position="15"/>
    </location>
</feature>
<comment type="caution">
    <text evidence="2">The sequence shown here is derived from an EMBL/GenBank/DDBJ whole genome shotgun (WGS) entry which is preliminary data.</text>
</comment>
<dbReference type="EMBL" id="JAPNKE010000002">
    <property type="protein sequence ID" value="MCY1012775.1"/>
    <property type="molecule type" value="Genomic_DNA"/>
</dbReference>
<keyword evidence="1" id="KW-0732">Signal</keyword>
<feature type="chain" id="PRO_5040801316" description="Secreted protein" evidence="1">
    <location>
        <begin position="16"/>
        <end position="116"/>
    </location>
</feature>
<evidence type="ECO:0000313" key="2">
    <source>
        <dbReference type="EMBL" id="MCY1012775.1"/>
    </source>
</evidence>
<name>A0A9X3J325_9BACT</name>
<dbReference type="RefSeq" id="WP_267776301.1">
    <property type="nucleotide sequence ID" value="NZ_JAPNKE010000002.1"/>
</dbReference>
<evidence type="ECO:0008006" key="4">
    <source>
        <dbReference type="Google" id="ProtNLM"/>
    </source>
</evidence>
<evidence type="ECO:0000313" key="3">
    <source>
        <dbReference type="Proteomes" id="UP001150924"/>
    </source>
</evidence>
<reference evidence="2" key="1">
    <citation type="submission" date="2022-11" db="EMBL/GenBank/DDBJ databases">
        <title>Minimal conservation of predation-associated metabolite biosynthetic gene clusters underscores biosynthetic potential of Myxococcota including descriptions for ten novel species: Archangium lansinium sp. nov., Myxococcus landrumus sp. nov., Nannocystis bai.</title>
        <authorList>
            <person name="Ahearne A."/>
            <person name="Stevens C."/>
            <person name="Phillips K."/>
        </authorList>
    </citation>
    <scope>NUCLEOTIDE SEQUENCE</scope>
    <source>
        <strain evidence="2">Na p29</strain>
    </source>
</reference>
<dbReference type="Proteomes" id="UP001150924">
    <property type="component" value="Unassembled WGS sequence"/>
</dbReference>
<organism evidence="2 3">
    <name type="scientific">Nannocystis pusilla</name>
    <dbReference type="NCBI Taxonomy" id="889268"/>
    <lineage>
        <taxon>Bacteria</taxon>
        <taxon>Pseudomonadati</taxon>
        <taxon>Myxococcota</taxon>
        <taxon>Polyangia</taxon>
        <taxon>Nannocystales</taxon>
        <taxon>Nannocystaceae</taxon>
        <taxon>Nannocystis</taxon>
    </lineage>
</organism>
<gene>
    <name evidence="2" type="ORF">OV079_46020</name>
</gene>
<proteinExistence type="predicted"/>
<dbReference type="AlphaFoldDB" id="A0A9X3J325"/>
<sequence length="116" mass="13522">MMIFSALFSAWAALAAPEQPTEELADEVTAAEGDVSPDEVEFTDEVDPSENDRWECYDDNDHWRGYCLARCERGHRYRAVTERIKIRGNRDYCERRARKHCRGRGGLDDWCFGERD</sequence>
<protein>
    <recommendedName>
        <fullName evidence="4">Secreted protein</fullName>
    </recommendedName>
</protein>